<dbReference type="PANTHER" id="PTHR43768:SF53">
    <property type="entry name" value="TREHALOSE 6-PHOSPHATE PHOSPHATASE"/>
    <property type="match status" value="1"/>
</dbReference>
<dbReference type="SMART" id="SM00490">
    <property type="entry name" value="HELICc"/>
    <property type="match status" value="1"/>
</dbReference>
<dbReference type="SMART" id="SM00487">
    <property type="entry name" value="DEXDc"/>
    <property type="match status" value="1"/>
</dbReference>
<evidence type="ECO:0000256" key="3">
    <source>
        <dbReference type="ARBA" id="ARBA00005199"/>
    </source>
</evidence>
<evidence type="ECO:0000256" key="14">
    <source>
        <dbReference type="SAM" id="MobiDB-lite"/>
    </source>
</evidence>
<evidence type="ECO:0000259" key="15">
    <source>
        <dbReference type="PROSITE" id="PS51192"/>
    </source>
</evidence>
<comment type="cofactor">
    <cofactor evidence="2">
        <name>a divalent metal cation</name>
        <dbReference type="ChEBI" id="CHEBI:60240"/>
    </cofactor>
</comment>
<evidence type="ECO:0000256" key="11">
    <source>
        <dbReference type="ARBA" id="ARBA00025274"/>
    </source>
</evidence>
<dbReference type="NCBIfam" id="TIGR00685">
    <property type="entry name" value="T6PP"/>
    <property type="match status" value="1"/>
</dbReference>
<dbReference type="SUPFAM" id="SSF52540">
    <property type="entry name" value="P-loop containing nucleoside triphosphate hydrolases"/>
    <property type="match status" value="2"/>
</dbReference>
<comment type="similarity">
    <text evidence="4">Belongs to the trehalose phosphatase family.</text>
</comment>
<dbReference type="GO" id="GO:0003676">
    <property type="term" value="F:nucleic acid binding"/>
    <property type="evidence" value="ECO:0007669"/>
    <property type="project" value="InterPro"/>
</dbReference>
<dbReference type="PROSITE" id="PS51195">
    <property type="entry name" value="Q_MOTIF"/>
    <property type="match status" value="1"/>
</dbReference>
<evidence type="ECO:0000313" key="18">
    <source>
        <dbReference type="EMBL" id="KAF2315219.1"/>
    </source>
</evidence>
<evidence type="ECO:0000259" key="16">
    <source>
        <dbReference type="PROSITE" id="PS51194"/>
    </source>
</evidence>
<dbReference type="GO" id="GO:0004805">
    <property type="term" value="F:trehalose-phosphatase activity"/>
    <property type="evidence" value="ECO:0007669"/>
    <property type="project" value="UniProtKB-EC"/>
</dbReference>
<organism evidence="18 19">
    <name type="scientific">Hevea brasiliensis</name>
    <name type="common">Para rubber tree</name>
    <name type="synonym">Siphonia brasiliensis</name>
    <dbReference type="NCBI Taxonomy" id="3981"/>
    <lineage>
        <taxon>Eukaryota</taxon>
        <taxon>Viridiplantae</taxon>
        <taxon>Streptophyta</taxon>
        <taxon>Embryophyta</taxon>
        <taxon>Tracheophyta</taxon>
        <taxon>Spermatophyta</taxon>
        <taxon>Magnoliopsida</taxon>
        <taxon>eudicotyledons</taxon>
        <taxon>Gunneridae</taxon>
        <taxon>Pentapetalae</taxon>
        <taxon>rosids</taxon>
        <taxon>fabids</taxon>
        <taxon>Malpighiales</taxon>
        <taxon>Euphorbiaceae</taxon>
        <taxon>Crotonoideae</taxon>
        <taxon>Micrandreae</taxon>
        <taxon>Hevea</taxon>
    </lineage>
</organism>
<feature type="domain" description="Helicase C-terminal" evidence="16">
    <location>
        <begin position="862"/>
        <end position="1009"/>
    </location>
</feature>
<dbReference type="GO" id="GO:0003724">
    <property type="term" value="F:RNA helicase activity"/>
    <property type="evidence" value="ECO:0007669"/>
    <property type="project" value="InterPro"/>
</dbReference>
<evidence type="ECO:0000259" key="17">
    <source>
        <dbReference type="PROSITE" id="PS51195"/>
    </source>
</evidence>
<evidence type="ECO:0000256" key="4">
    <source>
        <dbReference type="ARBA" id="ARBA00008770"/>
    </source>
</evidence>
<dbReference type="InterPro" id="IPR001650">
    <property type="entry name" value="Helicase_C-like"/>
</dbReference>
<comment type="pathway">
    <text evidence="3">Glycan biosynthesis; trehalose biosynthesis.</text>
</comment>
<dbReference type="SUPFAM" id="SSF56784">
    <property type="entry name" value="HAD-like"/>
    <property type="match status" value="1"/>
</dbReference>
<evidence type="ECO:0000256" key="9">
    <source>
        <dbReference type="ARBA" id="ARBA00022840"/>
    </source>
</evidence>
<dbReference type="InterPro" id="IPR011545">
    <property type="entry name" value="DEAD/DEAH_box_helicase_dom"/>
</dbReference>
<evidence type="ECO:0000256" key="8">
    <source>
        <dbReference type="ARBA" id="ARBA00022806"/>
    </source>
</evidence>
<dbReference type="NCBIfam" id="TIGR01484">
    <property type="entry name" value="HAD-SF-IIB"/>
    <property type="match status" value="1"/>
</dbReference>
<evidence type="ECO:0000256" key="1">
    <source>
        <dbReference type="ARBA" id="ARBA00000500"/>
    </source>
</evidence>
<evidence type="ECO:0000256" key="6">
    <source>
        <dbReference type="ARBA" id="ARBA00022741"/>
    </source>
</evidence>
<dbReference type="PROSITE" id="PS51194">
    <property type="entry name" value="HELICASE_CTER"/>
    <property type="match status" value="1"/>
</dbReference>
<proteinExistence type="inferred from homology"/>
<evidence type="ECO:0000256" key="2">
    <source>
        <dbReference type="ARBA" id="ARBA00001968"/>
    </source>
</evidence>
<dbReference type="InterPro" id="IPR027417">
    <property type="entry name" value="P-loop_NTPase"/>
</dbReference>
<accession>A0A6A6MTG6</accession>
<dbReference type="PANTHER" id="PTHR43768">
    <property type="entry name" value="TREHALOSE 6-PHOSPHATE PHOSPHATASE"/>
    <property type="match status" value="1"/>
</dbReference>
<evidence type="ECO:0000256" key="5">
    <source>
        <dbReference type="ARBA" id="ARBA00013086"/>
    </source>
</evidence>
<feature type="domain" description="DEAD-box RNA helicase Q" evidence="17">
    <location>
        <begin position="689"/>
        <end position="717"/>
    </location>
</feature>
<dbReference type="InterPro" id="IPR044651">
    <property type="entry name" value="OTSB-like"/>
</dbReference>
<dbReference type="FunFam" id="3.30.70.1020:FF:000004">
    <property type="entry name" value="Trehalose 6-phosphate phosphatase"/>
    <property type="match status" value="1"/>
</dbReference>
<feature type="region of interest" description="Disordered" evidence="14">
    <location>
        <begin position="590"/>
        <end position="630"/>
    </location>
</feature>
<dbReference type="InterPro" id="IPR014001">
    <property type="entry name" value="Helicase_ATP-bd"/>
</dbReference>
<gene>
    <name evidence="18" type="ORF">GH714_038471</name>
</gene>
<name>A0A6A6MTG6_HEVBR</name>
<feature type="compositionally biased region" description="Basic and acidic residues" evidence="14">
    <location>
        <begin position="615"/>
        <end position="630"/>
    </location>
</feature>
<dbReference type="CDD" id="cd01627">
    <property type="entry name" value="HAD_TPP"/>
    <property type="match status" value="1"/>
</dbReference>
<dbReference type="Gene3D" id="3.40.50.1000">
    <property type="entry name" value="HAD superfamily/HAD-like"/>
    <property type="match status" value="1"/>
</dbReference>
<dbReference type="Pfam" id="PF00270">
    <property type="entry name" value="DEAD"/>
    <property type="match status" value="1"/>
</dbReference>
<comment type="caution">
    <text evidence="18">The sequence shown here is derived from an EMBL/GenBank/DDBJ whole genome shotgun (WGS) entry which is preliminary data.</text>
</comment>
<dbReference type="EC" id="3.1.3.12" evidence="5"/>
<comment type="catalytic activity">
    <reaction evidence="1">
        <text>alpha,alpha-trehalose 6-phosphate + H2O = alpha,alpha-trehalose + phosphate</text>
        <dbReference type="Rhea" id="RHEA:23420"/>
        <dbReference type="ChEBI" id="CHEBI:15377"/>
        <dbReference type="ChEBI" id="CHEBI:16551"/>
        <dbReference type="ChEBI" id="CHEBI:43474"/>
        <dbReference type="ChEBI" id="CHEBI:58429"/>
        <dbReference type="EC" id="3.1.3.12"/>
    </reaction>
</comment>
<comment type="function">
    <text evidence="11">Removes the phosphate from trehalose 6-phosphate to produce free trehalose. Trehalose accumulation in plant may improve abiotic stress tolerance.</text>
</comment>
<evidence type="ECO:0000256" key="13">
    <source>
        <dbReference type="PROSITE-ProRule" id="PRU00552"/>
    </source>
</evidence>
<feature type="short sequence motif" description="Q motif" evidence="13">
    <location>
        <begin position="689"/>
        <end position="717"/>
    </location>
</feature>
<dbReference type="InterPro" id="IPR036412">
    <property type="entry name" value="HAD-like_sf"/>
</dbReference>
<evidence type="ECO:0000256" key="7">
    <source>
        <dbReference type="ARBA" id="ARBA00022801"/>
    </source>
</evidence>
<dbReference type="Pfam" id="PF02358">
    <property type="entry name" value="Trehalose_PPase"/>
    <property type="match status" value="1"/>
</dbReference>
<dbReference type="CDD" id="cd18787">
    <property type="entry name" value="SF2_C_DEAD"/>
    <property type="match status" value="1"/>
</dbReference>
<keyword evidence="8" id="KW-0347">Helicase</keyword>
<dbReference type="GO" id="GO:0005992">
    <property type="term" value="P:trehalose biosynthetic process"/>
    <property type="evidence" value="ECO:0007669"/>
    <property type="project" value="InterPro"/>
</dbReference>
<dbReference type="FunFam" id="3.40.50.1000:FF:000073">
    <property type="entry name" value="Trehalose 6-phosphate phosphatase"/>
    <property type="match status" value="1"/>
</dbReference>
<dbReference type="InterPro" id="IPR014014">
    <property type="entry name" value="RNA_helicase_DEAD_Q_motif"/>
</dbReference>
<keyword evidence="10" id="KW-0346">Stress response</keyword>
<keyword evidence="7" id="KW-0378">Hydrolase</keyword>
<feature type="domain" description="Helicase ATP-binding" evidence="15">
    <location>
        <begin position="745"/>
        <end position="828"/>
    </location>
</feature>
<protein>
    <recommendedName>
        <fullName evidence="5">trehalose-phosphatase</fullName>
        <ecNumber evidence="5">3.1.3.12</ecNumber>
    </recommendedName>
    <alternativeName>
        <fullName evidence="12">Trehalose 6-phosphate phosphatase</fullName>
    </alternativeName>
</protein>
<feature type="compositionally biased region" description="Basic and acidic residues" evidence="14">
    <location>
        <begin position="495"/>
        <end position="538"/>
    </location>
</feature>
<dbReference type="Proteomes" id="UP000467840">
    <property type="component" value="Chromosome 15"/>
</dbReference>
<evidence type="ECO:0000256" key="12">
    <source>
        <dbReference type="ARBA" id="ARBA00030356"/>
    </source>
</evidence>
<dbReference type="PROSITE" id="PS51192">
    <property type="entry name" value="HELICASE_ATP_BIND_1"/>
    <property type="match status" value="1"/>
</dbReference>
<dbReference type="InterPro" id="IPR023214">
    <property type="entry name" value="HAD_sf"/>
</dbReference>
<reference evidence="18 19" key="1">
    <citation type="journal article" date="2020" name="Mol. Plant">
        <title>The Chromosome-Based Rubber Tree Genome Provides New Insights into Spurge Genome Evolution and Rubber Biosynthesis.</title>
        <authorList>
            <person name="Liu J."/>
            <person name="Shi C."/>
            <person name="Shi C.C."/>
            <person name="Li W."/>
            <person name="Zhang Q.J."/>
            <person name="Zhang Y."/>
            <person name="Li K."/>
            <person name="Lu H.F."/>
            <person name="Shi C."/>
            <person name="Zhu S.T."/>
            <person name="Xiao Z.Y."/>
            <person name="Nan H."/>
            <person name="Yue Y."/>
            <person name="Zhu X.G."/>
            <person name="Wu Y."/>
            <person name="Hong X.N."/>
            <person name="Fan G.Y."/>
            <person name="Tong Y."/>
            <person name="Zhang D."/>
            <person name="Mao C.L."/>
            <person name="Liu Y.L."/>
            <person name="Hao S.J."/>
            <person name="Liu W.Q."/>
            <person name="Lv M.Q."/>
            <person name="Zhang H.B."/>
            <person name="Liu Y."/>
            <person name="Hu-Tang G.R."/>
            <person name="Wang J.P."/>
            <person name="Wang J.H."/>
            <person name="Sun Y.H."/>
            <person name="Ni S.B."/>
            <person name="Chen W.B."/>
            <person name="Zhang X.C."/>
            <person name="Jiao Y.N."/>
            <person name="Eichler E.E."/>
            <person name="Li G.H."/>
            <person name="Liu X."/>
            <person name="Gao L.Z."/>
        </authorList>
    </citation>
    <scope>NUCLEOTIDE SEQUENCE [LARGE SCALE GENOMIC DNA]</scope>
    <source>
        <strain evidence="19">cv. GT1</strain>
        <tissue evidence="18">Leaf</tissue>
    </source>
</reference>
<keyword evidence="19" id="KW-1185">Reference proteome</keyword>
<evidence type="ECO:0000313" key="19">
    <source>
        <dbReference type="Proteomes" id="UP000467840"/>
    </source>
</evidence>
<dbReference type="Pfam" id="PF00271">
    <property type="entry name" value="Helicase_C"/>
    <property type="match status" value="1"/>
</dbReference>
<sequence length="1082" mass="122296">MTATDFTYGSVIRVDKGNWVIGYILIIGKSSVEEAEIWVIFEVAKILMGYQSSSSENPNLESTLKSRFDEDRSTALMSSYAAWLRKHPSALESFEGMMMPAKGKSLVVFLDYDGTLSPIVEDPDQAFISDNMRSALQEVACIFPTAIVTGRRRDKVKEFVQLHNVIYAGSHGMDMLTPVSPLRCNNMHKSGALDEEGDEVVSYQPAKAFLPTIQELLKVLKEKTKTIKGAMIEDNKFCISVHFRRVNIEDVDSLKDMVKSIVEAYSGFRITGGRKVIEIRPRIDWDKGRALQYLIQNLGFNDSNDFLPLYIGDDKTDEDAFKVIKDVGRGYPVIVSSIPKETKASYSLRDTNEVMAFLVNLVNWKKSSSAKQFSGLRTGNCKQSCTMLFKLIPQLRLLNPSFPPMKSPLLVSSSRPIPVLSRIFPFRLKYLCFGLHLNSHLGVHRFSTRSLRPRPEFSRVGSDRRDVRGSKSLIEDEAELSDWVSDLRSGYSHGINRENDSYSDRDSDRAFNRAESSRGRDRIQDTARSRGRVREGFSTKRRRDNISDEFVESDRKRVHKQADSFLRNSQASERFDSGIVKVEVGNKDLMNGRRGGRGMDSGFRRHGKGLGGKTDFVDGDKNEVNIDEKENERKELIEHLKDLVDDESDDTDEDLHDDEILKRNTSSSFDLDKERPSSPVKYYSYLSESRFDQCSISPLSLKGIKDAGYEKMTVVQEATLPVILKGKDVLAKAKTGTGKTVAFLILVATPGRLRDHIENTAGFATRLMGVKVLVLDEADHLLDMGFRKDIEKIIAAVPKQRQTLLFSATVPEEVQQICHIALRRDHEFINTVEEGTEETHSQVRQMHLVAPLDKHFSILYVLLKDHIADNLDYKILVFCTTAMVTRMVADLLSELSLNVREIHSRKPQSYRTRVSDEFRKSKGLILVTSDVSARGVDYPDVTLVIQVGLPADREQYIHRLGRTGRKGKEGQGILLLAPWEEFFLSTIKDLPITKGSVPSVDPDTKRKVERALSHVEMKNKETAYQAWLGYYNSNKLVGRDKYRLVELANEFSRSMGLDNPPAIPKLVLGKMGLRNIPGLRSK</sequence>
<dbReference type="GO" id="GO:0005524">
    <property type="term" value="F:ATP binding"/>
    <property type="evidence" value="ECO:0007669"/>
    <property type="project" value="UniProtKB-KW"/>
</dbReference>
<dbReference type="InterPro" id="IPR006379">
    <property type="entry name" value="HAD-SF_hydro_IIB"/>
</dbReference>
<keyword evidence="9" id="KW-0067">ATP-binding</keyword>
<evidence type="ECO:0000256" key="10">
    <source>
        <dbReference type="ARBA" id="ARBA00023016"/>
    </source>
</evidence>
<dbReference type="EMBL" id="JAAGAX010000005">
    <property type="protein sequence ID" value="KAF2315219.1"/>
    <property type="molecule type" value="Genomic_DNA"/>
</dbReference>
<dbReference type="Gene3D" id="3.40.50.300">
    <property type="entry name" value="P-loop containing nucleotide triphosphate hydrolases"/>
    <property type="match status" value="3"/>
</dbReference>
<dbReference type="AlphaFoldDB" id="A0A6A6MTG6"/>
<dbReference type="InterPro" id="IPR003337">
    <property type="entry name" value="Trehalose_PPase"/>
</dbReference>
<keyword evidence="6" id="KW-0547">Nucleotide-binding</keyword>
<dbReference type="Gene3D" id="3.30.70.1020">
    <property type="entry name" value="Trehalose-6-phosphate phosphatase related protein, domain 2"/>
    <property type="match status" value="1"/>
</dbReference>
<feature type="region of interest" description="Disordered" evidence="14">
    <location>
        <begin position="494"/>
        <end position="540"/>
    </location>
</feature>